<protein>
    <submittedName>
        <fullName evidence="1">Uncharacterized protein</fullName>
    </submittedName>
</protein>
<dbReference type="AlphaFoldDB" id="A0A9P6CVL3"/>
<organism evidence="1 2">
    <name type="scientific">Pholiota conissans</name>
    <dbReference type="NCBI Taxonomy" id="109636"/>
    <lineage>
        <taxon>Eukaryota</taxon>
        <taxon>Fungi</taxon>
        <taxon>Dikarya</taxon>
        <taxon>Basidiomycota</taxon>
        <taxon>Agaricomycotina</taxon>
        <taxon>Agaricomycetes</taxon>
        <taxon>Agaricomycetidae</taxon>
        <taxon>Agaricales</taxon>
        <taxon>Agaricineae</taxon>
        <taxon>Strophariaceae</taxon>
        <taxon>Pholiota</taxon>
    </lineage>
</organism>
<reference evidence="1" key="1">
    <citation type="submission" date="2020-11" db="EMBL/GenBank/DDBJ databases">
        <authorList>
            <consortium name="DOE Joint Genome Institute"/>
            <person name="Ahrendt S."/>
            <person name="Riley R."/>
            <person name="Andreopoulos W."/>
            <person name="Labutti K."/>
            <person name="Pangilinan J."/>
            <person name="Ruiz-Duenas F.J."/>
            <person name="Barrasa J.M."/>
            <person name="Sanchez-Garcia M."/>
            <person name="Camarero S."/>
            <person name="Miyauchi S."/>
            <person name="Serrano A."/>
            <person name="Linde D."/>
            <person name="Babiker R."/>
            <person name="Drula E."/>
            <person name="Ayuso-Fernandez I."/>
            <person name="Pacheco R."/>
            <person name="Padilla G."/>
            <person name="Ferreira P."/>
            <person name="Barriuso J."/>
            <person name="Kellner H."/>
            <person name="Castanera R."/>
            <person name="Alfaro M."/>
            <person name="Ramirez L."/>
            <person name="Pisabarro A.G."/>
            <person name="Kuo A."/>
            <person name="Tritt A."/>
            <person name="Lipzen A."/>
            <person name="He G."/>
            <person name="Yan M."/>
            <person name="Ng V."/>
            <person name="Cullen D."/>
            <person name="Martin F."/>
            <person name="Rosso M.-N."/>
            <person name="Henrissat B."/>
            <person name="Hibbett D."/>
            <person name="Martinez A.T."/>
            <person name="Grigoriev I.V."/>
        </authorList>
    </citation>
    <scope>NUCLEOTIDE SEQUENCE</scope>
    <source>
        <strain evidence="1">CIRM-BRFM 674</strain>
    </source>
</reference>
<dbReference type="Proteomes" id="UP000807469">
    <property type="component" value="Unassembled WGS sequence"/>
</dbReference>
<sequence>MSITPSKLERYPSHTFCTCIRTNQEFLAASHTSGHAPQLLISRRRPVIHNETVVVDACSRQQRTTRGLCNYSAAVQYVQSLRCCVDLIERSVTMPVIAGKGSHPQGPVCVPAHRHLVPFPRLSLCTASSGREAQSALCRTRNKHAEQFRRALVDLYMVLPLSRLLKAVMRDREGRILAVGMDTK</sequence>
<comment type="caution">
    <text evidence="1">The sequence shown here is derived from an EMBL/GenBank/DDBJ whole genome shotgun (WGS) entry which is preliminary data.</text>
</comment>
<name>A0A9P6CVL3_9AGAR</name>
<accession>A0A9P6CVL3</accession>
<gene>
    <name evidence="1" type="ORF">BDN70DRAFT_898610</name>
</gene>
<evidence type="ECO:0000313" key="2">
    <source>
        <dbReference type="Proteomes" id="UP000807469"/>
    </source>
</evidence>
<proteinExistence type="predicted"/>
<evidence type="ECO:0000313" key="1">
    <source>
        <dbReference type="EMBL" id="KAF9474880.1"/>
    </source>
</evidence>
<keyword evidence="2" id="KW-1185">Reference proteome</keyword>
<dbReference type="EMBL" id="MU155357">
    <property type="protein sequence ID" value="KAF9474880.1"/>
    <property type="molecule type" value="Genomic_DNA"/>
</dbReference>